<comment type="subcellular location">
    <subcellularLocation>
        <location evidence="1">Membrane</location>
        <topology evidence="1">Multi-pass membrane protein</topology>
    </subcellularLocation>
</comment>
<dbReference type="EMBL" id="CP130318">
    <property type="protein sequence ID" value="WNQ10458.1"/>
    <property type="molecule type" value="Genomic_DNA"/>
</dbReference>
<feature type="transmembrane region" description="Helical" evidence="9">
    <location>
        <begin position="40"/>
        <end position="60"/>
    </location>
</feature>
<dbReference type="PANTHER" id="PTHR34975:SF2">
    <property type="entry name" value="SPORE GERMINATION PROTEIN A2"/>
    <property type="match status" value="1"/>
</dbReference>
<proteinExistence type="inferred from homology"/>
<gene>
    <name evidence="10" type="ORF">MJA45_23015</name>
</gene>
<evidence type="ECO:0000313" key="11">
    <source>
        <dbReference type="Proteomes" id="UP001305702"/>
    </source>
</evidence>
<feature type="transmembrane region" description="Helical" evidence="9">
    <location>
        <begin position="80"/>
        <end position="100"/>
    </location>
</feature>
<dbReference type="PANTHER" id="PTHR34975">
    <property type="entry name" value="SPORE GERMINATION PROTEIN A2"/>
    <property type="match status" value="1"/>
</dbReference>
<feature type="compositionally biased region" description="Basic and acidic residues" evidence="8">
    <location>
        <begin position="362"/>
        <end position="399"/>
    </location>
</feature>
<feature type="transmembrane region" description="Helical" evidence="9">
    <location>
        <begin position="516"/>
        <end position="538"/>
    </location>
</feature>
<keyword evidence="3" id="KW-0813">Transport</keyword>
<evidence type="ECO:0000256" key="4">
    <source>
        <dbReference type="ARBA" id="ARBA00022544"/>
    </source>
</evidence>
<comment type="similarity">
    <text evidence="2">Belongs to the amino acid-polyamine-organocation (APC) superfamily. Spore germination protein (SGP) (TC 2.A.3.9) family.</text>
</comment>
<evidence type="ECO:0000256" key="9">
    <source>
        <dbReference type="SAM" id="Phobius"/>
    </source>
</evidence>
<feature type="transmembrane region" description="Helical" evidence="9">
    <location>
        <begin position="219"/>
        <end position="240"/>
    </location>
</feature>
<evidence type="ECO:0000256" key="3">
    <source>
        <dbReference type="ARBA" id="ARBA00022448"/>
    </source>
</evidence>
<evidence type="ECO:0000313" key="10">
    <source>
        <dbReference type="EMBL" id="WNQ10458.1"/>
    </source>
</evidence>
<evidence type="ECO:0000256" key="5">
    <source>
        <dbReference type="ARBA" id="ARBA00022692"/>
    </source>
</evidence>
<feature type="transmembrane region" description="Helical" evidence="9">
    <location>
        <begin position="12"/>
        <end position="34"/>
    </location>
</feature>
<dbReference type="NCBIfam" id="TIGR00912">
    <property type="entry name" value="2A0309"/>
    <property type="match status" value="1"/>
</dbReference>
<evidence type="ECO:0000256" key="7">
    <source>
        <dbReference type="ARBA" id="ARBA00023136"/>
    </source>
</evidence>
<organism evidence="10 11">
    <name type="scientific">Paenibacillus aurantius</name>
    <dbReference type="NCBI Taxonomy" id="2918900"/>
    <lineage>
        <taxon>Bacteria</taxon>
        <taxon>Bacillati</taxon>
        <taxon>Bacillota</taxon>
        <taxon>Bacilli</taxon>
        <taxon>Bacillales</taxon>
        <taxon>Paenibacillaceae</taxon>
        <taxon>Paenibacillus</taxon>
    </lineage>
</organism>
<feature type="region of interest" description="Disordered" evidence="8">
    <location>
        <begin position="361"/>
        <end position="505"/>
    </location>
</feature>
<dbReference type="KEGG" id="paun:MJA45_23015"/>
<feature type="transmembrane region" description="Helical" evidence="9">
    <location>
        <begin position="120"/>
        <end position="139"/>
    </location>
</feature>
<dbReference type="InterPro" id="IPR004761">
    <property type="entry name" value="Spore_GerAB"/>
</dbReference>
<keyword evidence="4" id="KW-0309">Germination</keyword>
<feature type="compositionally biased region" description="Basic and acidic residues" evidence="8">
    <location>
        <begin position="450"/>
        <end position="482"/>
    </location>
</feature>
<feature type="transmembrane region" description="Helical" evidence="9">
    <location>
        <begin position="268"/>
        <end position="292"/>
    </location>
</feature>
<dbReference type="AlphaFoldDB" id="A0AA96LCA5"/>
<dbReference type="GO" id="GO:0016020">
    <property type="term" value="C:membrane"/>
    <property type="evidence" value="ECO:0007669"/>
    <property type="project" value="UniProtKB-SubCell"/>
</dbReference>
<accession>A0AA96LCA5</accession>
<keyword evidence="6 9" id="KW-1133">Transmembrane helix</keyword>
<dbReference type="Pfam" id="PF03845">
    <property type="entry name" value="Spore_permease"/>
    <property type="match status" value="1"/>
</dbReference>
<reference evidence="10 11" key="1">
    <citation type="submission" date="2022-02" db="EMBL/GenBank/DDBJ databases">
        <title>Paenibacillus sp. MBLB1776 Whole Genome Shotgun Sequencing.</title>
        <authorList>
            <person name="Hwang C.Y."/>
            <person name="Cho E.-S."/>
            <person name="Seo M.-J."/>
        </authorList>
    </citation>
    <scope>NUCLEOTIDE SEQUENCE [LARGE SCALE GENOMIC DNA]</scope>
    <source>
        <strain evidence="10 11">MBLB1776</strain>
    </source>
</reference>
<name>A0AA96LCA5_9BACL</name>
<evidence type="ECO:0000256" key="2">
    <source>
        <dbReference type="ARBA" id="ARBA00007998"/>
    </source>
</evidence>
<evidence type="ECO:0000256" key="8">
    <source>
        <dbReference type="SAM" id="MobiDB-lite"/>
    </source>
</evidence>
<keyword evidence="7 9" id="KW-0472">Membrane</keyword>
<feature type="transmembrane region" description="Helical" evidence="9">
    <location>
        <begin position="182"/>
        <end position="207"/>
    </location>
</feature>
<dbReference type="RefSeq" id="WP_315604232.1">
    <property type="nucleotide sequence ID" value="NZ_CP130318.1"/>
</dbReference>
<dbReference type="Proteomes" id="UP001305702">
    <property type="component" value="Chromosome"/>
</dbReference>
<feature type="transmembrane region" description="Helical" evidence="9">
    <location>
        <begin position="304"/>
        <end position="321"/>
    </location>
</feature>
<protein>
    <submittedName>
        <fullName evidence="10">Endospore germination permease</fullName>
    </submittedName>
</protein>
<sequence>MRNQTISHRQLAWLIAAGFMTSTTILLPQQLALYSGNDAWFAPLFCAIYALLACYVFYRLAKRYPGQTIFQITKLLAGKWIGSLLNIIILFNIWLIFVRNSRLFINFVKLNLLPSTPEEILLLLLVVVLIYYGSTSIEVTARVNELFFPFLFLSTLMLPILLSNELSIYQLEPVLVKPASDLTLSGLIASSWYGDVIVVGAFLHTIYNSKQLYSAMRHGILLSVFGLTILCIVGIAVLGANTLGKENYPSYVLAEQIHISDFLDRVELILFSIYFPTFLVSIMTAFLALLIGVASFTKTRDYTFYSRSMGWLMLLAVYLAFPGGPETRTFATYSFPPFVLTVQPVLFLVLLMLALWKKTTRSGHEKGQQEEEEGANGKEEERDGSREEREARKMQKEGQEEQAQGGEESRVSHHAHGGGESQPPQQADDGKESRIAHSAQGDEDSQAPNRARENKEGGAGDRERVLREESETGKGRSGREDAVSASGNHGGADQPTYRHTPGSAAKKLKKRWSLPVWRRVTHLLLGLGIVLIAAGHGFGLNHQWVGLLCAIGYAVCLTLAVLTTYMESKKAGSQ</sequence>
<feature type="transmembrane region" description="Helical" evidence="9">
    <location>
        <begin position="146"/>
        <end position="162"/>
    </location>
</feature>
<feature type="transmembrane region" description="Helical" evidence="9">
    <location>
        <begin position="544"/>
        <end position="565"/>
    </location>
</feature>
<evidence type="ECO:0000256" key="6">
    <source>
        <dbReference type="ARBA" id="ARBA00022989"/>
    </source>
</evidence>
<evidence type="ECO:0000256" key="1">
    <source>
        <dbReference type="ARBA" id="ARBA00004141"/>
    </source>
</evidence>
<feature type="transmembrane region" description="Helical" evidence="9">
    <location>
        <begin position="333"/>
        <end position="356"/>
    </location>
</feature>
<keyword evidence="5 9" id="KW-0812">Transmembrane</keyword>
<keyword evidence="11" id="KW-1185">Reference proteome</keyword>
<dbReference type="GO" id="GO:0009847">
    <property type="term" value="P:spore germination"/>
    <property type="evidence" value="ECO:0007669"/>
    <property type="project" value="InterPro"/>
</dbReference>